<organism evidence="1">
    <name type="scientific">Arundo donax</name>
    <name type="common">Giant reed</name>
    <name type="synonym">Donax arundinaceus</name>
    <dbReference type="NCBI Taxonomy" id="35708"/>
    <lineage>
        <taxon>Eukaryota</taxon>
        <taxon>Viridiplantae</taxon>
        <taxon>Streptophyta</taxon>
        <taxon>Embryophyta</taxon>
        <taxon>Tracheophyta</taxon>
        <taxon>Spermatophyta</taxon>
        <taxon>Magnoliopsida</taxon>
        <taxon>Liliopsida</taxon>
        <taxon>Poales</taxon>
        <taxon>Poaceae</taxon>
        <taxon>PACMAD clade</taxon>
        <taxon>Arundinoideae</taxon>
        <taxon>Arundineae</taxon>
        <taxon>Arundo</taxon>
    </lineage>
</organism>
<sequence length="30" mass="3238">MCVQPGSELSANKTIVERDSVDVEVPAIYS</sequence>
<dbReference type="EMBL" id="GBRH01161163">
    <property type="protein sequence ID" value="JAE36733.1"/>
    <property type="molecule type" value="Transcribed_RNA"/>
</dbReference>
<dbReference type="AlphaFoldDB" id="A0A0A9HUZ9"/>
<reference evidence="1" key="1">
    <citation type="submission" date="2014-09" db="EMBL/GenBank/DDBJ databases">
        <authorList>
            <person name="Magalhaes I.L.F."/>
            <person name="Oliveira U."/>
            <person name="Santos F.R."/>
            <person name="Vidigal T.H.D.A."/>
            <person name="Brescovit A.D."/>
            <person name="Santos A.J."/>
        </authorList>
    </citation>
    <scope>NUCLEOTIDE SEQUENCE</scope>
    <source>
        <tissue evidence="1">Shoot tissue taken approximately 20 cm above the soil surface</tissue>
    </source>
</reference>
<name>A0A0A9HUZ9_ARUDO</name>
<proteinExistence type="predicted"/>
<reference evidence="1" key="2">
    <citation type="journal article" date="2015" name="Data Brief">
        <title>Shoot transcriptome of the giant reed, Arundo donax.</title>
        <authorList>
            <person name="Barrero R.A."/>
            <person name="Guerrero F.D."/>
            <person name="Moolhuijzen P."/>
            <person name="Goolsby J.A."/>
            <person name="Tidwell J."/>
            <person name="Bellgard S.E."/>
            <person name="Bellgard M.I."/>
        </authorList>
    </citation>
    <scope>NUCLEOTIDE SEQUENCE</scope>
    <source>
        <tissue evidence="1">Shoot tissue taken approximately 20 cm above the soil surface</tissue>
    </source>
</reference>
<protein>
    <submittedName>
        <fullName evidence="1">Uncharacterized protein</fullName>
    </submittedName>
</protein>
<accession>A0A0A9HUZ9</accession>
<evidence type="ECO:0000313" key="1">
    <source>
        <dbReference type="EMBL" id="JAE36733.1"/>
    </source>
</evidence>